<dbReference type="Proteomes" id="UP000430146">
    <property type="component" value="Unassembled WGS sequence"/>
</dbReference>
<dbReference type="AlphaFoldDB" id="A0A5S9R651"/>
<sequence length="65" mass="7063">MPKTTPPTSVAAIVTEHGIAKRTVIAAIERGDLKAEKLPGRTGAYVIQHRDVEKWIAKREAKASV</sequence>
<name>A0A5S9R651_MYCVN</name>
<keyword evidence="2" id="KW-1185">Reference proteome</keyword>
<dbReference type="EMBL" id="CACSIP010000035">
    <property type="protein sequence ID" value="CAA0129265.1"/>
    <property type="molecule type" value="Genomic_DNA"/>
</dbReference>
<evidence type="ECO:0000313" key="2">
    <source>
        <dbReference type="Proteomes" id="UP000430146"/>
    </source>
</evidence>
<accession>A0A5S9R651</accession>
<dbReference type="RefSeq" id="WP_159233466.1">
    <property type="nucleotide sequence ID" value="NZ_CACSIP010000035.1"/>
</dbReference>
<dbReference type="OrthoDB" id="4578684at2"/>
<evidence type="ECO:0000313" key="1">
    <source>
        <dbReference type="EMBL" id="CAA0129265.1"/>
    </source>
</evidence>
<evidence type="ECO:0008006" key="3">
    <source>
        <dbReference type="Google" id="ProtNLM"/>
    </source>
</evidence>
<proteinExistence type="predicted"/>
<protein>
    <recommendedName>
        <fullName evidence="3">Helix-turn-helix domain-containing protein</fullName>
    </recommendedName>
</protein>
<gene>
    <name evidence="1" type="ORF">AELLOGFF_05491</name>
</gene>
<organism evidence="1 2">
    <name type="scientific">Mycolicibacterium vanbaalenii</name>
    <name type="common">Mycobacterium vanbaalenii</name>
    <dbReference type="NCBI Taxonomy" id="110539"/>
    <lineage>
        <taxon>Bacteria</taxon>
        <taxon>Bacillati</taxon>
        <taxon>Actinomycetota</taxon>
        <taxon>Actinomycetes</taxon>
        <taxon>Mycobacteriales</taxon>
        <taxon>Mycobacteriaceae</taxon>
        <taxon>Mycolicibacterium</taxon>
    </lineage>
</organism>
<reference evidence="1 2" key="1">
    <citation type="submission" date="2019-11" db="EMBL/GenBank/DDBJ databases">
        <authorList>
            <person name="Holert J."/>
        </authorList>
    </citation>
    <scope>NUCLEOTIDE SEQUENCE [LARGE SCALE GENOMIC DNA]</scope>
    <source>
        <strain evidence="1">BC8_1</strain>
    </source>
</reference>